<sequence length="350" mass="40180">MEKNSAIRKRIQFNSELRPENHSFIEQTLQVAMLPEIWQFLGNVEVLWVDMDQFYGYRRTVETDGVLVEAVRLCYKHQHLSDEYMANRIAAWWEDEANQFEKIGLRRSTYNNLRTLGRVPRTEITARAIYAFFSVGPQDFRYIAPQGLLGAVETEADRFADVLLRWAQPSAELKYQSLAGLVGMYESYRPSWKVGGDGEQMTHIIRSHVTIEQKGIAYWLREQQSFNVAEHHFSETDEGPIMPFALSIMCLSKSTDQGCMKLYSLYSTDPAPSEKRATNSIKGSVMAISNKGPHWAGPIMLRRISAIPRECAHLTVEELYCQRGGKAILDFLRSPDIDNRRFGKNGEILR</sequence>
<accession>A0ABZ2HZW9</accession>
<evidence type="ECO:0000313" key="1">
    <source>
        <dbReference type="EMBL" id="WWT33138.1"/>
    </source>
</evidence>
<keyword evidence="2" id="KW-1185">Reference proteome</keyword>
<dbReference type="Proteomes" id="UP001369958">
    <property type="component" value="Chromosome"/>
</dbReference>
<protein>
    <submittedName>
        <fullName evidence="1">Uncharacterized protein</fullName>
    </submittedName>
</protein>
<proteinExistence type="predicted"/>
<reference evidence="1 2" key="1">
    <citation type="submission" date="2024-02" db="EMBL/GenBank/DDBJ databases">
        <title>Complete genome sequence of Pelagibacterium nitratireducens ZH15.</title>
        <authorList>
            <person name="Zhao L.H."/>
        </authorList>
    </citation>
    <scope>NUCLEOTIDE SEQUENCE [LARGE SCALE GENOMIC DNA]</scope>
    <source>
        <strain evidence="1 2">ZH15</strain>
    </source>
</reference>
<name>A0ABZ2HZW9_9HYPH</name>
<gene>
    <name evidence="1" type="ORF">V6617_01285</name>
</gene>
<dbReference type="EMBL" id="CP146275">
    <property type="protein sequence ID" value="WWT33138.1"/>
    <property type="molecule type" value="Genomic_DNA"/>
</dbReference>
<organism evidence="1 2">
    <name type="scientific">Pelagibacterium nitratireducens</name>
    <dbReference type="NCBI Taxonomy" id="1046114"/>
    <lineage>
        <taxon>Bacteria</taxon>
        <taxon>Pseudomonadati</taxon>
        <taxon>Pseudomonadota</taxon>
        <taxon>Alphaproteobacteria</taxon>
        <taxon>Hyphomicrobiales</taxon>
        <taxon>Devosiaceae</taxon>
        <taxon>Pelagibacterium</taxon>
    </lineage>
</organism>
<dbReference type="RefSeq" id="WP_338608561.1">
    <property type="nucleotide sequence ID" value="NZ_CP146275.1"/>
</dbReference>
<evidence type="ECO:0000313" key="2">
    <source>
        <dbReference type="Proteomes" id="UP001369958"/>
    </source>
</evidence>